<feature type="non-terminal residue" evidence="2">
    <location>
        <position position="1"/>
    </location>
</feature>
<evidence type="ECO:0000313" key="3">
    <source>
        <dbReference type="Proteomes" id="UP001497623"/>
    </source>
</evidence>
<proteinExistence type="predicted"/>
<comment type="caution">
    <text evidence="2">The sequence shown here is derived from an EMBL/GenBank/DDBJ whole genome shotgun (WGS) entry which is preliminary data.</text>
</comment>
<name>A0AAV2SFF1_MEGNR</name>
<evidence type="ECO:0000313" key="2">
    <source>
        <dbReference type="EMBL" id="CAL4182936.1"/>
    </source>
</evidence>
<dbReference type="Proteomes" id="UP001497623">
    <property type="component" value="Unassembled WGS sequence"/>
</dbReference>
<keyword evidence="1" id="KW-0175">Coiled coil</keyword>
<accession>A0AAV2SFF1</accession>
<gene>
    <name evidence="2" type="ORF">MNOR_LOCUS35638</name>
</gene>
<protein>
    <submittedName>
        <fullName evidence="2">Uncharacterized protein</fullName>
    </submittedName>
</protein>
<dbReference type="AlphaFoldDB" id="A0AAV2SFF1"/>
<keyword evidence="3" id="KW-1185">Reference proteome</keyword>
<dbReference type="EMBL" id="CAXKWB010060369">
    <property type="protein sequence ID" value="CAL4182936.1"/>
    <property type="molecule type" value="Genomic_DNA"/>
</dbReference>
<sequence length="131" mass="15343">TTTDMPTTTSENPCDQVNATLFIIYIELQEKLDDILIEINNTMNEIKIKRQEKDYRGVAELTQVLNELFTRMDDIIKKLEDLEEEYQHCITTTSVTTSAPYNKTHAIKDLKRELVDILSQIRRIREELKNP</sequence>
<reference evidence="2 3" key="1">
    <citation type="submission" date="2024-05" db="EMBL/GenBank/DDBJ databases">
        <authorList>
            <person name="Wallberg A."/>
        </authorList>
    </citation>
    <scope>NUCLEOTIDE SEQUENCE [LARGE SCALE GENOMIC DNA]</scope>
</reference>
<feature type="non-terminal residue" evidence="2">
    <location>
        <position position="131"/>
    </location>
</feature>
<feature type="coiled-coil region" evidence="1">
    <location>
        <begin position="25"/>
        <end position="127"/>
    </location>
</feature>
<evidence type="ECO:0000256" key="1">
    <source>
        <dbReference type="SAM" id="Coils"/>
    </source>
</evidence>
<organism evidence="2 3">
    <name type="scientific">Meganyctiphanes norvegica</name>
    <name type="common">Northern krill</name>
    <name type="synonym">Thysanopoda norvegica</name>
    <dbReference type="NCBI Taxonomy" id="48144"/>
    <lineage>
        <taxon>Eukaryota</taxon>
        <taxon>Metazoa</taxon>
        <taxon>Ecdysozoa</taxon>
        <taxon>Arthropoda</taxon>
        <taxon>Crustacea</taxon>
        <taxon>Multicrustacea</taxon>
        <taxon>Malacostraca</taxon>
        <taxon>Eumalacostraca</taxon>
        <taxon>Eucarida</taxon>
        <taxon>Euphausiacea</taxon>
        <taxon>Euphausiidae</taxon>
        <taxon>Meganyctiphanes</taxon>
    </lineage>
</organism>